<proteinExistence type="predicted"/>
<accession>A0A286RDD8</accession>
<evidence type="ECO:0000313" key="2">
    <source>
        <dbReference type="Proteomes" id="UP000215086"/>
    </source>
</evidence>
<organism evidence="1 2">
    <name type="scientific">Thermogutta terrifontis</name>
    <dbReference type="NCBI Taxonomy" id="1331910"/>
    <lineage>
        <taxon>Bacteria</taxon>
        <taxon>Pseudomonadati</taxon>
        <taxon>Planctomycetota</taxon>
        <taxon>Planctomycetia</taxon>
        <taxon>Pirellulales</taxon>
        <taxon>Thermoguttaceae</taxon>
        <taxon>Thermogutta</taxon>
    </lineage>
</organism>
<dbReference type="Proteomes" id="UP000215086">
    <property type="component" value="Chromosome"/>
</dbReference>
<evidence type="ECO:0000313" key="1">
    <source>
        <dbReference type="EMBL" id="ASV73979.1"/>
    </source>
</evidence>
<dbReference type="KEGG" id="ttf:THTE_1377"/>
<protein>
    <submittedName>
        <fullName evidence="1">Uncharacterized protein</fullName>
    </submittedName>
</protein>
<reference evidence="1 2" key="1">
    <citation type="journal article" name="Front. Microbiol.">
        <title>Sugar Metabolism of the First Thermophilic Planctomycete Thermogutta terrifontis: Comparative Genomic and Transcriptomic Approaches.</title>
        <authorList>
            <person name="Elcheninov A.G."/>
            <person name="Menzel P."/>
            <person name="Gudbergsdottir S.R."/>
            <person name="Slesarev A.I."/>
            <person name="Kadnikov V.V."/>
            <person name="Krogh A."/>
            <person name="Bonch-Osmolovskaya E.A."/>
            <person name="Peng X."/>
            <person name="Kublanov I.V."/>
        </authorList>
    </citation>
    <scope>NUCLEOTIDE SEQUENCE [LARGE SCALE GENOMIC DNA]</scope>
    <source>
        <strain evidence="1 2">R1</strain>
    </source>
</reference>
<dbReference type="AlphaFoldDB" id="A0A286RDD8"/>
<dbReference type="EMBL" id="CP018477">
    <property type="protein sequence ID" value="ASV73979.1"/>
    <property type="molecule type" value="Genomic_DNA"/>
</dbReference>
<keyword evidence="2" id="KW-1185">Reference proteome</keyword>
<sequence length="51" mass="5610">MSGCRVHFSTFGLSIGFQRARQACPSEAFLGGPRLSGPFVNIRYSIDFGRD</sequence>
<name>A0A286RDD8_9BACT</name>
<gene>
    <name evidence="1" type="ORF">THTE_1377</name>
</gene>